<dbReference type="InterPro" id="IPR046848">
    <property type="entry name" value="E_motif"/>
</dbReference>
<dbReference type="FunFam" id="1.25.40.10:FF:000381">
    <property type="entry name" value="Pentatricopeptide repeat-containing protein"/>
    <property type="match status" value="1"/>
</dbReference>
<dbReference type="FunFam" id="1.25.40.10:FF:001495">
    <property type="entry name" value="Pentatricopeptide repeat-containing protein At3g13880"/>
    <property type="match status" value="1"/>
</dbReference>
<name>A0A5C7H8M0_9ROSI</name>
<dbReference type="PROSITE" id="PS51375">
    <property type="entry name" value="PPR"/>
    <property type="match status" value="4"/>
</dbReference>
<dbReference type="Gene3D" id="1.25.40.10">
    <property type="entry name" value="Tetratricopeptide repeat domain"/>
    <property type="match status" value="5"/>
</dbReference>
<evidence type="ECO:0000256" key="2">
    <source>
        <dbReference type="PROSITE-ProRule" id="PRU00708"/>
    </source>
</evidence>
<organism evidence="3 4">
    <name type="scientific">Acer yangbiense</name>
    <dbReference type="NCBI Taxonomy" id="1000413"/>
    <lineage>
        <taxon>Eukaryota</taxon>
        <taxon>Viridiplantae</taxon>
        <taxon>Streptophyta</taxon>
        <taxon>Embryophyta</taxon>
        <taxon>Tracheophyta</taxon>
        <taxon>Spermatophyta</taxon>
        <taxon>Magnoliopsida</taxon>
        <taxon>eudicotyledons</taxon>
        <taxon>Gunneridae</taxon>
        <taxon>Pentapetalae</taxon>
        <taxon>rosids</taxon>
        <taxon>malvids</taxon>
        <taxon>Sapindales</taxon>
        <taxon>Sapindaceae</taxon>
        <taxon>Hippocastanoideae</taxon>
        <taxon>Acereae</taxon>
        <taxon>Acer</taxon>
    </lineage>
</organism>
<dbReference type="GO" id="GO:0003723">
    <property type="term" value="F:RNA binding"/>
    <property type="evidence" value="ECO:0007669"/>
    <property type="project" value="InterPro"/>
</dbReference>
<dbReference type="InterPro" id="IPR011990">
    <property type="entry name" value="TPR-like_helical_dom_sf"/>
</dbReference>
<sequence>MLLQKTKPPNFKFRSTSIDFFNLSLPSKTPTKCFTELPPTTTPQHSHLRDDSNRLSLDSSTCVKLIQNATKSGSVIHGKLLHAHLIKTSFKPCLFLLNNLLNLYCKFGEIRLAHQLFDKMTERNVVSYNLLVSGYTQVGFYDKALNVFNDARMGGQKIDKFTYAGVINVCAKTEDLEMGKLIHGLVVVGGLGGRVFVTNSLIDMYCKCGKIDQARLLFEKSDELDNVSWNSLISGYVRIGENEEIFRILVKMHQNGLDLTTYTMGCVLRACGTDFDDSVIYGRILHGCTLKLGLDLDIVVGTALLDMYAKRGNLDDAISVFYFIPDKNIVMYNAMIAGLIQTDTVSDDCANRAFNLFFEMQRQGMKPSKFTFSSLLKACNAVEAFEYGKQIHAQVCKNDLQFDEFIGSALIELYSLLGSTKDGLKCFNLIPKLDVVSWTSMIKGHIQNGHFESAVALFQELLASGGKTDEFIISTMLAACADLATGRSGEQVQGYGIKCGTGNSTIVQNSQICMYAKSGDIDSANMTFEEMKDPDVASWSAIICSNAQHGCAGDALKLFELMKDLGIAPNQITFLGVLTACSHGGLVQEGLREAAVGVEPSYFTSMHKDHGITSDVKHYACVVDILARAGRLADAKNFILNSGLEDSSVMWRSLLSACRVYKDTVTAKHAAEKVIELEPQEAASYVLLSNIYVDAGIELPASEVRELMKDRGIKKEPGLSWIEVGNKIHSFVVDDRSHPMSHIICESLETILEKIKKISYVDDEIYCQYF</sequence>
<keyword evidence="4" id="KW-1185">Reference proteome</keyword>
<gene>
    <name evidence="3" type="ORF">EZV62_022547</name>
</gene>
<dbReference type="Pfam" id="PF01535">
    <property type="entry name" value="PPR"/>
    <property type="match status" value="2"/>
</dbReference>
<evidence type="ECO:0008006" key="5">
    <source>
        <dbReference type="Google" id="ProtNLM"/>
    </source>
</evidence>
<dbReference type="FunFam" id="1.25.40.10:FF:000227">
    <property type="entry name" value="Pentatricopeptide repeat-containing protein At3g13880"/>
    <property type="match status" value="1"/>
</dbReference>
<dbReference type="Pfam" id="PF13041">
    <property type="entry name" value="PPR_2"/>
    <property type="match status" value="5"/>
</dbReference>
<accession>A0A5C7H8M0</accession>
<dbReference type="GO" id="GO:0009451">
    <property type="term" value="P:RNA modification"/>
    <property type="evidence" value="ECO:0007669"/>
    <property type="project" value="InterPro"/>
</dbReference>
<feature type="repeat" description="PPR" evidence="2">
    <location>
        <begin position="535"/>
        <end position="569"/>
    </location>
</feature>
<comment type="caution">
    <text evidence="3">The sequence shown here is derived from an EMBL/GenBank/DDBJ whole genome shotgun (WGS) entry which is preliminary data.</text>
</comment>
<keyword evidence="1" id="KW-0677">Repeat</keyword>
<dbReference type="AlphaFoldDB" id="A0A5C7H8M0"/>
<evidence type="ECO:0000256" key="1">
    <source>
        <dbReference type="ARBA" id="ARBA00022737"/>
    </source>
</evidence>
<feature type="repeat" description="PPR" evidence="2">
    <location>
        <begin position="434"/>
        <end position="468"/>
    </location>
</feature>
<dbReference type="EMBL" id="VAHF01000010">
    <property type="protein sequence ID" value="TXG53378.1"/>
    <property type="molecule type" value="Genomic_DNA"/>
</dbReference>
<evidence type="ECO:0000313" key="3">
    <source>
        <dbReference type="EMBL" id="TXG53378.1"/>
    </source>
</evidence>
<dbReference type="InterPro" id="IPR046960">
    <property type="entry name" value="PPR_At4g14850-like_plant"/>
</dbReference>
<dbReference type="NCBIfam" id="TIGR00756">
    <property type="entry name" value="PPR"/>
    <property type="match status" value="5"/>
</dbReference>
<feature type="repeat" description="PPR" evidence="2">
    <location>
        <begin position="225"/>
        <end position="259"/>
    </location>
</feature>
<protein>
    <recommendedName>
        <fullName evidence="5">DYW domain-containing protein</fullName>
    </recommendedName>
</protein>
<reference evidence="4" key="1">
    <citation type="journal article" date="2019" name="Gigascience">
        <title>De novo genome assembly of the endangered Acer yangbiense, a plant species with extremely small populations endemic to Yunnan Province, China.</title>
        <authorList>
            <person name="Yang J."/>
            <person name="Wariss H.M."/>
            <person name="Tao L."/>
            <person name="Zhang R."/>
            <person name="Yun Q."/>
            <person name="Hollingsworth P."/>
            <person name="Dao Z."/>
            <person name="Luo G."/>
            <person name="Guo H."/>
            <person name="Ma Y."/>
            <person name="Sun W."/>
        </authorList>
    </citation>
    <scope>NUCLEOTIDE SEQUENCE [LARGE SCALE GENOMIC DNA]</scope>
    <source>
        <strain evidence="4">cv. Malutang</strain>
    </source>
</reference>
<feature type="repeat" description="PPR" evidence="2">
    <location>
        <begin position="124"/>
        <end position="158"/>
    </location>
</feature>
<proteinExistence type="predicted"/>
<dbReference type="OrthoDB" id="1860728at2759"/>
<evidence type="ECO:0000313" key="4">
    <source>
        <dbReference type="Proteomes" id="UP000323000"/>
    </source>
</evidence>
<dbReference type="PANTHER" id="PTHR47926">
    <property type="entry name" value="PENTATRICOPEPTIDE REPEAT-CONTAINING PROTEIN"/>
    <property type="match status" value="1"/>
</dbReference>
<dbReference type="Proteomes" id="UP000323000">
    <property type="component" value="Chromosome 10"/>
</dbReference>
<dbReference type="PANTHER" id="PTHR47926:SF381">
    <property type="entry name" value="DYW DOMAIN-CONTAINING PROTEIN"/>
    <property type="match status" value="1"/>
</dbReference>
<dbReference type="InterPro" id="IPR002885">
    <property type="entry name" value="PPR_rpt"/>
</dbReference>
<dbReference type="Pfam" id="PF20431">
    <property type="entry name" value="E_motif"/>
    <property type="match status" value="1"/>
</dbReference>
<dbReference type="FunFam" id="1.25.40.10:FF:000776">
    <property type="entry name" value="Pentatricopeptide repeat-containing protein At3g13880"/>
    <property type="match status" value="1"/>
</dbReference>